<dbReference type="GO" id="GO:0016020">
    <property type="term" value="C:membrane"/>
    <property type="evidence" value="ECO:0007669"/>
    <property type="project" value="UniProtKB-SubCell"/>
</dbReference>
<evidence type="ECO:0000256" key="5">
    <source>
        <dbReference type="SAM" id="Phobius"/>
    </source>
</evidence>
<dbReference type="AlphaFoldDB" id="A0A382AKM7"/>
<reference evidence="7" key="1">
    <citation type="submission" date="2018-05" db="EMBL/GenBank/DDBJ databases">
        <authorList>
            <person name="Lanie J.A."/>
            <person name="Ng W.-L."/>
            <person name="Kazmierczak K.M."/>
            <person name="Andrzejewski T.M."/>
            <person name="Davidsen T.M."/>
            <person name="Wayne K.J."/>
            <person name="Tettelin H."/>
            <person name="Glass J.I."/>
            <person name="Rusch D."/>
            <person name="Podicherti R."/>
            <person name="Tsui H.-C.T."/>
            <person name="Winkler M.E."/>
        </authorList>
    </citation>
    <scope>NUCLEOTIDE SEQUENCE</scope>
</reference>
<dbReference type="Pfam" id="PF00909">
    <property type="entry name" value="Ammonium_transp"/>
    <property type="match status" value="1"/>
</dbReference>
<comment type="subcellular location">
    <subcellularLocation>
        <location evidence="1">Membrane</location>
        <topology evidence="1">Multi-pass membrane protein</topology>
    </subcellularLocation>
</comment>
<evidence type="ECO:0000256" key="2">
    <source>
        <dbReference type="ARBA" id="ARBA00022692"/>
    </source>
</evidence>
<accession>A0A382AKM7</accession>
<evidence type="ECO:0000259" key="6">
    <source>
        <dbReference type="Pfam" id="PF00909"/>
    </source>
</evidence>
<keyword evidence="2 5" id="KW-0812">Transmembrane</keyword>
<protein>
    <recommendedName>
        <fullName evidence="6">Ammonium transporter AmtB-like domain-containing protein</fullName>
    </recommendedName>
</protein>
<dbReference type="InterPro" id="IPR029020">
    <property type="entry name" value="Ammonium/urea_transptr"/>
</dbReference>
<proteinExistence type="predicted"/>
<evidence type="ECO:0000313" key="7">
    <source>
        <dbReference type="EMBL" id="SVB01682.1"/>
    </source>
</evidence>
<evidence type="ECO:0000256" key="4">
    <source>
        <dbReference type="ARBA" id="ARBA00023136"/>
    </source>
</evidence>
<dbReference type="Gene3D" id="1.10.3430.10">
    <property type="entry name" value="Ammonium transporter AmtB like domains"/>
    <property type="match status" value="1"/>
</dbReference>
<dbReference type="EMBL" id="UINC01025673">
    <property type="protein sequence ID" value="SVB01682.1"/>
    <property type="molecule type" value="Genomic_DNA"/>
</dbReference>
<organism evidence="7">
    <name type="scientific">marine metagenome</name>
    <dbReference type="NCBI Taxonomy" id="408172"/>
    <lineage>
        <taxon>unclassified sequences</taxon>
        <taxon>metagenomes</taxon>
        <taxon>ecological metagenomes</taxon>
    </lineage>
</organism>
<feature type="transmembrane region" description="Helical" evidence="5">
    <location>
        <begin position="6"/>
        <end position="30"/>
    </location>
</feature>
<evidence type="ECO:0000256" key="3">
    <source>
        <dbReference type="ARBA" id="ARBA00022989"/>
    </source>
</evidence>
<evidence type="ECO:0000256" key="1">
    <source>
        <dbReference type="ARBA" id="ARBA00004141"/>
    </source>
</evidence>
<feature type="domain" description="Ammonium transporter AmtB-like" evidence="6">
    <location>
        <begin position="8"/>
        <end position="38"/>
    </location>
</feature>
<gene>
    <name evidence="7" type="ORF">METZ01_LOCUS154536</name>
</gene>
<keyword evidence="3 5" id="KW-1133">Transmembrane helix</keyword>
<sequence length="38" mass="4210">MDSGHTSWMLMATALVFFMTPGLAFFYGGLVRAKNIIN</sequence>
<feature type="non-terminal residue" evidence="7">
    <location>
        <position position="38"/>
    </location>
</feature>
<dbReference type="GO" id="GO:0008519">
    <property type="term" value="F:ammonium channel activity"/>
    <property type="evidence" value="ECO:0007669"/>
    <property type="project" value="InterPro"/>
</dbReference>
<keyword evidence="4 5" id="KW-0472">Membrane</keyword>
<dbReference type="InterPro" id="IPR024041">
    <property type="entry name" value="NH4_transpt_AmtB-like_dom"/>
</dbReference>
<name>A0A382AKM7_9ZZZZ</name>
<dbReference type="SUPFAM" id="SSF111352">
    <property type="entry name" value="Ammonium transporter"/>
    <property type="match status" value="1"/>
</dbReference>